<evidence type="ECO:0000313" key="4">
    <source>
        <dbReference type="EMBL" id="QHT67734.1"/>
    </source>
</evidence>
<organism evidence="4 5">
    <name type="scientific">Rhodocytophaga rosea</name>
    <dbReference type="NCBI Taxonomy" id="2704465"/>
    <lineage>
        <taxon>Bacteria</taxon>
        <taxon>Pseudomonadati</taxon>
        <taxon>Bacteroidota</taxon>
        <taxon>Cytophagia</taxon>
        <taxon>Cytophagales</taxon>
        <taxon>Rhodocytophagaceae</taxon>
        <taxon>Rhodocytophaga</taxon>
    </lineage>
</organism>
<dbReference type="KEGG" id="rhoz:GXP67_14380"/>
<evidence type="ECO:0000313" key="5">
    <source>
        <dbReference type="Proteomes" id="UP000480178"/>
    </source>
</evidence>
<reference evidence="4 5" key="1">
    <citation type="submission" date="2020-01" db="EMBL/GenBank/DDBJ databases">
        <authorList>
            <person name="Kim M.K."/>
        </authorList>
    </citation>
    <scope>NUCLEOTIDE SEQUENCE [LARGE SCALE GENOMIC DNA]</scope>
    <source>
        <strain evidence="4 5">172606-1</strain>
    </source>
</reference>
<evidence type="ECO:0000259" key="3">
    <source>
        <dbReference type="PROSITE" id="PS01031"/>
    </source>
</evidence>
<dbReference type="CDD" id="cd06464">
    <property type="entry name" value="ACD_sHsps-like"/>
    <property type="match status" value="1"/>
</dbReference>
<dbReference type="AlphaFoldDB" id="A0A6C0GIR9"/>
<protein>
    <submittedName>
        <fullName evidence="4">Hsp20/alpha crystallin family protein</fullName>
    </submittedName>
</protein>
<comment type="similarity">
    <text evidence="1 2">Belongs to the small heat shock protein (HSP20) family.</text>
</comment>
<dbReference type="SUPFAM" id="SSF49764">
    <property type="entry name" value="HSP20-like chaperones"/>
    <property type="match status" value="1"/>
</dbReference>
<feature type="domain" description="SHSP" evidence="3">
    <location>
        <begin position="33"/>
        <end position="142"/>
    </location>
</feature>
<name>A0A6C0GIR9_9BACT</name>
<dbReference type="PANTHER" id="PTHR11527">
    <property type="entry name" value="HEAT-SHOCK PROTEIN 20 FAMILY MEMBER"/>
    <property type="match status" value="1"/>
</dbReference>
<dbReference type="PROSITE" id="PS01031">
    <property type="entry name" value="SHSP"/>
    <property type="match status" value="1"/>
</dbReference>
<dbReference type="Gene3D" id="2.60.40.790">
    <property type="match status" value="1"/>
</dbReference>
<dbReference type="Proteomes" id="UP000480178">
    <property type="component" value="Chromosome"/>
</dbReference>
<dbReference type="InterPro" id="IPR002068">
    <property type="entry name" value="A-crystallin/Hsp20_dom"/>
</dbReference>
<dbReference type="RefSeq" id="WP_162443757.1">
    <property type="nucleotide sequence ID" value="NZ_CP048222.1"/>
</dbReference>
<accession>A0A6C0GIR9</accession>
<dbReference type="EMBL" id="CP048222">
    <property type="protein sequence ID" value="QHT67734.1"/>
    <property type="molecule type" value="Genomic_DNA"/>
</dbReference>
<proteinExistence type="inferred from homology"/>
<sequence>MSLTKWTNPDVMFPAFSNVFDEFLGDFSGRAGGSIHKFVPAVNILENENDFLLEVAVPGMSREAFNLHVDHKLLTVSASQQDENENKGKYARKEFSYHSFKRTFALPDFVEVDKIHATYEDGLLKIVVPKREEVKPRTIQIS</sequence>
<dbReference type="InterPro" id="IPR031107">
    <property type="entry name" value="Small_HSP"/>
</dbReference>
<dbReference type="InterPro" id="IPR008978">
    <property type="entry name" value="HSP20-like_chaperone"/>
</dbReference>
<keyword evidence="5" id="KW-1185">Reference proteome</keyword>
<evidence type="ECO:0000256" key="1">
    <source>
        <dbReference type="PROSITE-ProRule" id="PRU00285"/>
    </source>
</evidence>
<dbReference type="Pfam" id="PF00011">
    <property type="entry name" value="HSP20"/>
    <property type="match status" value="1"/>
</dbReference>
<gene>
    <name evidence="4" type="ORF">GXP67_14380</name>
</gene>
<evidence type="ECO:0000256" key="2">
    <source>
        <dbReference type="RuleBase" id="RU003616"/>
    </source>
</evidence>